<comment type="caution">
    <text evidence="2">The sequence shown here is derived from an EMBL/GenBank/DDBJ whole genome shotgun (WGS) entry which is preliminary data.</text>
</comment>
<dbReference type="EMBL" id="BMAO01019881">
    <property type="protein sequence ID" value="GFR33553.1"/>
    <property type="molecule type" value="Genomic_DNA"/>
</dbReference>
<evidence type="ECO:0000313" key="3">
    <source>
        <dbReference type="Proteomes" id="UP000887116"/>
    </source>
</evidence>
<evidence type="ECO:0000256" key="1">
    <source>
        <dbReference type="SAM" id="MobiDB-lite"/>
    </source>
</evidence>
<sequence length="72" mass="7797">MDEALEGTSPCIVVEDGRQSGGATGTPLSLLTKEVFLCMAKLRNEKMRVVEEHNQEAGALSNNNSPKESTYL</sequence>
<gene>
    <name evidence="2" type="ORF">TNCT_11281</name>
</gene>
<feature type="region of interest" description="Disordered" evidence="1">
    <location>
        <begin position="53"/>
        <end position="72"/>
    </location>
</feature>
<organism evidence="2 3">
    <name type="scientific">Trichonephila clavata</name>
    <name type="common">Joro spider</name>
    <name type="synonym">Nephila clavata</name>
    <dbReference type="NCBI Taxonomy" id="2740835"/>
    <lineage>
        <taxon>Eukaryota</taxon>
        <taxon>Metazoa</taxon>
        <taxon>Ecdysozoa</taxon>
        <taxon>Arthropoda</taxon>
        <taxon>Chelicerata</taxon>
        <taxon>Arachnida</taxon>
        <taxon>Araneae</taxon>
        <taxon>Araneomorphae</taxon>
        <taxon>Entelegynae</taxon>
        <taxon>Araneoidea</taxon>
        <taxon>Nephilidae</taxon>
        <taxon>Trichonephila</taxon>
    </lineage>
</organism>
<accession>A0A8X6I1H3</accession>
<reference evidence="2" key="1">
    <citation type="submission" date="2020-07" db="EMBL/GenBank/DDBJ databases">
        <title>Multicomponent nature underlies the extraordinary mechanical properties of spider dragline silk.</title>
        <authorList>
            <person name="Kono N."/>
            <person name="Nakamura H."/>
            <person name="Mori M."/>
            <person name="Yoshida Y."/>
            <person name="Ohtoshi R."/>
            <person name="Malay A.D."/>
            <person name="Moran D.A.P."/>
            <person name="Tomita M."/>
            <person name="Numata K."/>
            <person name="Arakawa K."/>
        </authorList>
    </citation>
    <scope>NUCLEOTIDE SEQUENCE</scope>
</reference>
<dbReference type="Proteomes" id="UP000887116">
    <property type="component" value="Unassembled WGS sequence"/>
</dbReference>
<protein>
    <submittedName>
        <fullName evidence="2">Uncharacterized protein</fullName>
    </submittedName>
</protein>
<name>A0A8X6I1H3_TRICU</name>
<keyword evidence="3" id="KW-1185">Reference proteome</keyword>
<dbReference type="AlphaFoldDB" id="A0A8X6I1H3"/>
<proteinExistence type="predicted"/>
<evidence type="ECO:0000313" key="2">
    <source>
        <dbReference type="EMBL" id="GFR33553.1"/>
    </source>
</evidence>
<feature type="compositionally biased region" description="Polar residues" evidence="1">
    <location>
        <begin position="60"/>
        <end position="72"/>
    </location>
</feature>